<feature type="non-terminal residue" evidence="3">
    <location>
        <position position="250"/>
    </location>
</feature>
<dbReference type="InterPro" id="IPR002938">
    <property type="entry name" value="FAD-bd"/>
</dbReference>
<proteinExistence type="predicted"/>
<protein>
    <submittedName>
        <fullName evidence="3">Monooxygenase</fullName>
    </submittedName>
</protein>
<dbReference type="GO" id="GO:0019622">
    <property type="term" value="P:3-(3-hydroxy)phenylpropionate catabolic process"/>
    <property type="evidence" value="ECO:0007669"/>
    <property type="project" value="TreeGrafter"/>
</dbReference>
<evidence type="ECO:0000259" key="2">
    <source>
        <dbReference type="Pfam" id="PF01494"/>
    </source>
</evidence>
<dbReference type="PANTHER" id="PTHR43476:SF3">
    <property type="entry name" value="FAD-BINDING MONOOXYGENASE"/>
    <property type="match status" value="1"/>
</dbReference>
<dbReference type="PANTHER" id="PTHR43476">
    <property type="entry name" value="3-(3-HYDROXY-PHENYL)PROPIONATE/3-HYDROXYCINNAMIC ACID HYDROXYLASE"/>
    <property type="match status" value="1"/>
</dbReference>
<dbReference type="GO" id="GO:0071949">
    <property type="term" value="F:FAD binding"/>
    <property type="evidence" value="ECO:0007669"/>
    <property type="project" value="InterPro"/>
</dbReference>
<evidence type="ECO:0000313" key="3">
    <source>
        <dbReference type="EMBL" id="RCI73410.1"/>
    </source>
</evidence>
<organism evidence="3 4">
    <name type="scientific">Pseudomonas aeruginosa</name>
    <dbReference type="NCBI Taxonomy" id="287"/>
    <lineage>
        <taxon>Bacteria</taxon>
        <taxon>Pseudomonadati</taxon>
        <taxon>Pseudomonadota</taxon>
        <taxon>Gammaproteobacteria</taxon>
        <taxon>Pseudomonadales</taxon>
        <taxon>Pseudomonadaceae</taxon>
        <taxon>Pseudomonas</taxon>
    </lineage>
</organism>
<dbReference type="EMBL" id="QORE01000625">
    <property type="protein sequence ID" value="RCI73410.1"/>
    <property type="molecule type" value="Genomic_DNA"/>
</dbReference>
<dbReference type="Proteomes" id="UP000253594">
    <property type="component" value="Unassembled WGS sequence"/>
</dbReference>
<feature type="domain" description="FAD-binding" evidence="2">
    <location>
        <begin position="6"/>
        <end position="182"/>
    </location>
</feature>
<name>A0A367M7N2_PSEAI</name>
<accession>A0A367M7N2</accession>
<dbReference type="NCBIfam" id="NF005452">
    <property type="entry name" value="PRK07045.1"/>
    <property type="match status" value="1"/>
</dbReference>
<dbReference type="SUPFAM" id="SSF51905">
    <property type="entry name" value="FAD/NAD(P)-binding domain"/>
    <property type="match status" value="1"/>
</dbReference>
<comment type="caution">
    <text evidence="3">The sequence shown here is derived from an EMBL/GenBank/DDBJ whole genome shotgun (WGS) entry which is preliminary data.</text>
</comment>
<dbReference type="AlphaFoldDB" id="A0A367M7N2"/>
<keyword evidence="1" id="KW-0560">Oxidoreductase</keyword>
<keyword evidence="3" id="KW-0503">Monooxygenase</keyword>
<gene>
    <name evidence="3" type="ORF">DT376_18520</name>
</gene>
<reference evidence="3 4" key="1">
    <citation type="submission" date="2018-07" db="EMBL/GenBank/DDBJ databases">
        <title>Mechanisms of high-level aminoglycoside resistance among Gram-negative pathogens in Brazil.</title>
        <authorList>
            <person name="Ballaben A.S."/>
            <person name="Darini A.L.C."/>
            <person name="Doi Y."/>
        </authorList>
    </citation>
    <scope>NUCLEOTIDE SEQUENCE [LARGE SCALE GENOMIC DNA]</scope>
    <source>
        <strain evidence="3 4">B2-305</strain>
    </source>
</reference>
<dbReference type="PRINTS" id="PR00420">
    <property type="entry name" value="RNGMNOXGNASE"/>
</dbReference>
<dbReference type="GO" id="GO:0008688">
    <property type="term" value="F:3-(3-hydroxyphenyl)propionate hydroxylase activity"/>
    <property type="evidence" value="ECO:0007669"/>
    <property type="project" value="TreeGrafter"/>
</dbReference>
<evidence type="ECO:0000313" key="4">
    <source>
        <dbReference type="Proteomes" id="UP000253594"/>
    </source>
</evidence>
<dbReference type="InterPro" id="IPR050631">
    <property type="entry name" value="PheA/TfdB_FAD_monoxygenase"/>
</dbReference>
<evidence type="ECO:0000256" key="1">
    <source>
        <dbReference type="ARBA" id="ARBA00023002"/>
    </source>
</evidence>
<sequence length="250" mass="28360">MTDNHIDVLINGCGIGGAMLAYLLGRQGHRVVVVEQARRERAINGADLLKPAGIRVVEAAGLLAEVTRRGGRVRHELEVYHDGELLRYFNYSSVDARGYFILMPCESLRRLVLEKIDGEATVEMLFETRIEAVQRDERHAIDQVRLNDGRVLRPRVVVGADGIASYVRRRLLDIDVERRPYPSPMLVGTFALAPCVAERNRLYVDSQGGLAYFYPIGFDRARLVVSFPREEARELMADTRGESLRRRLQR</sequence>
<dbReference type="InterPro" id="IPR036188">
    <property type="entry name" value="FAD/NAD-bd_sf"/>
</dbReference>
<dbReference type="Pfam" id="PF01494">
    <property type="entry name" value="FAD_binding_3"/>
    <property type="match status" value="1"/>
</dbReference>
<dbReference type="Gene3D" id="3.30.9.10">
    <property type="entry name" value="D-Amino Acid Oxidase, subunit A, domain 2"/>
    <property type="match status" value="2"/>
</dbReference>